<dbReference type="PANTHER" id="PTHR48312">
    <property type="match status" value="1"/>
</dbReference>
<accession>A0A2G8K7Q6</accession>
<organism evidence="1 2">
    <name type="scientific">Stichopus japonicus</name>
    <name type="common">Sea cucumber</name>
    <dbReference type="NCBI Taxonomy" id="307972"/>
    <lineage>
        <taxon>Eukaryota</taxon>
        <taxon>Metazoa</taxon>
        <taxon>Echinodermata</taxon>
        <taxon>Eleutherozoa</taxon>
        <taxon>Echinozoa</taxon>
        <taxon>Holothuroidea</taxon>
        <taxon>Aspidochirotacea</taxon>
        <taxon>Aspidochirotida</taxon>
        <taxon>Stichopodidae</taxon>
        <taxon>Apostichopus</taxon>
    </lineage>
</organism>
<dbReference type="Proteomes" id="UP000230750">
    <property type="component" value="Unassembled WGS sequence"/>
</dbReference>
<gene>
    <name evidence="1" type="ORF">BSL78_19136</name>
</gene>
<evidence type="ECO:0000313" key="1">
    <source>
        <dbReference type="EMBL" id="PIK44015.1"/>
    </source>
</evidence>
<dbReference type="OrthoDB" id="416710at2759"/>
<evidence type="ECO:0000313" key="2">
    <source>
        <dbReference type="Proteomes" id="UP000230750"/>
    </source>
</evidence>
<dbReference type="AlphaFoldDB" id="A0A2G8K7Q6"/>
<dbReference type="PANTHER" id="PTHR48312:SF1">
    <property type="entry name" value="SULFOTRANSFERASE"/>
    <property type="match status" value="1"/>
</dbReference>
<comment type="caution">
    <text evidence="1">The sequence shown here is derived from an EMBL/GenBank/DDBJ whole genome shotgun (WGS) entry which is preliminary data.</text>
</comment>
<reference evidence="1 2" key="1">
    <citation type="journal article" date="2017" name="PLoS Biol.">
        <title>The sea cucumber genome provides insights into morphological evolution and visceral regeneration.</title>
        <authorList>
            <person name="Zhang X."/>
            <person name="Sun L."/>
            <person name="Yuan J."/>
            <person name="Sun Y."/>
            <person name="Gao Y."/>
            <person name="Zhang L."/>
            <person name="Li S."/>
            <person name="Dai H."/>
            <person name="Hamel J.F."/>
            <person name="Liu C."/>
            <person name="Yu Y."/>
            <person name="Liu S."/>
            <person name="Lin W."/>
            <person name="Guo K."/>
            <person name="Jin S."/>
            <person name="Xu P."/>
            <person name="Storey K.B."/>
            <person name="Huan P."/>
            <person name="Zhang T."/>
            <person name="Zhou Y."/>
            <person name="Zhang J."/>
            <person name="Lin C."/>
            <person name="Li X."/>
            <person name="Xing L."/>
            <person name="Huo D."/>
            <person name="Sun M."/>
            <person name="Wang L."/>
            <person name="Mercier A."/>
            <person name="Li F."/>
            <person name="Yang H."/>
            <person name="Xiang J."/>
        </authorList>
    </citation>
    <scope>NUCLEOTIDE SEQUENCE [LARGE SCALE GENOMIC DNA]</scope>
    <source>
        <strain evidence="1">Shaxun</strain>
        <tissue evidence="1">Muscle</tissue>
    </source>
</reference>
<dbReference type="Gene3D" id="3.40.50.300">
    <property type="entry name" value="P-loop containing nucleotide triphosphate hydrolases"/>
    <property type="match status" value="1"/>
</dbReference>
<dbReference type="Pfam" id="PF19798">
    <property type="entry name" value="Sulfotransfer_5"/>
    <property type="match status" value="1"/>
</dbReference>
<keyword evidence="2" id="KW-1185">Reference proteome</keyword>
<dbReference type="InterPro" id="IPR027417">
    <property type="entry name" value="P-loop_NTPase"/>
</dbReference>
<dbReference type="EMBL" id="MRZV01000808">
    <property type="protein sequence ID" value="PIK44015.1"/>
    <property type="molecule type" value="Genomic_DNA"/>
</dbReference>
<name>A0A2G8K7Q6_STIJA</name>
<proteinExistence type="predicted"/>
<protein>
    <submittedName>
        <fullName evidence="1">Uncharacterized protein</fullName>
    </submittedName>
</protein>
<dbReference type="SUPFAM" id="SSF52540">
    <property type="entry name" value="P-loop containing nucleoside triphosphate hydrolases"/>
    <property type="match status" value="1"/>
</dbReference>
<sequence>MTSKRSDISSTPNRICLWAHPRTISTAFEKCISFIDGAQIWHEPYVSCYLNQLFTSPDTFGKFPKLVNFLQQFGKAKALLDAGGHIYQGGNLQPATNFSYEWVKEQLEKPLEGGKKFLFLKDMAFGIDGNYDKLPDVPLKHTFLIRHTHRQALSARRLLMHLYDHQGDPDDFDLGTEHPFMAWEKLSPDPLYKWWNYVRENIDPNPIVIDADDLQNHPEEIMQKYCSAVGIPFEKKHLQWESSDESLKHFYGSLEQLVWGKNEHIYDAAFMSSSFLPLKGKIVETLPKGVVGYEQEFRDGYKVMYETRIKPDL</sequence>